<keyword evidence="3 6" id="KW-0547">Nucleotide-binding</keyword>
<dbReference type="PROSITE" id="PS00866">
    <property type="entry name" value="CPSASE_1"/>
    <property type="match status" value="1"/>
</dbReference>
<dbReference type="PROSITE" id="PS50979">
    <property type="entry name" value="BC"/>
    <property type="match status" value="1"/>
</dbReference>
<dbReference type="GO" id="GO:0004075">
    <property type="term" value="F:biotin carboxylase activity"/>
    <property type="evidence" value="ECO:0007669"/>
    <property type="project" value="UniProtKB-EC"/>
</dbReference>
<dbReference type="InterPro" id="IPR050856">
    <property type="entry name" value="Biotin_carboxylase_complex"/>
</dbReference>
<evidence type="ECO:0000313" key="11">
    <source>
        <dbReference type="Proteomes" id="UP000322530"/>
    </source>
</evidence>
<dbReference type="NCBIfam" id="NF006367">
    <property type="entry name" value="PRK08591.1"/>
    <property type="match status" value="1"/>
</dbReference>
<evidence type="ECO:0000256" key="4">
    <source>
        <dbReference type="ARBA" id="ARBA00022840"/>
    </source>
</evidence>
<evidence type="ECO:0000256" key="1">
    <source>
        <dbReference type="ARBA" id="ARBA00013263"/>
    </source>
</evidence>
<feature type="compositionally biased region" description="Basic and acidic residues" evidence="7">
    <location>
        <begin position="504"/>
        <end position="520"/>
    </location>
</feature>
<dbReference type="Pfam" id="PF00289">
    <property type="entry name" value="Biotin_carb_N"/>
    <property type="match status" value="1"/>
</dbReference>
<evidence type="ECO:0000256" key="2">
    <source>
        <dbReference type="ARBA" id="ARBA00022598"/>
    </source>
</evidence>
<keyword evidence="5" id="KW-0092">Biotin</keyword>
<dbReference type="SMART" id="SM00878">
    <property type="entry name" value="Biotin_carb_C"/>
    <property type="match status" value="1"/>
</dbReference>
<dbReference type="GO" id="GO:0046872">
    <property type="term" value="F:metal ion binding"/>
    <property type="evidence" value="ECO:0007669"/>
    <property type="project" value="InterPro"/>
</dbReference>
<proteinExistence type="predicted"/>
<dbReference type="EC" id="6.3.4.14" evidence="1"/>
<dbReference type="OrthoDB" id="9807469at2"/>
<dbReference type="PROSITE" id="PS00867">
    <property type="entry name" value="CPSASE_2"/>
    <property type="match status" value="1"/>
</dbReference>
<accession>A0A5A5TCQ5</accession>
<name>A0A5A5TCQ5_9CHLR</name>
<dbReference type="RefSeq" id="WP_149402246.1">
    <property type="nucleotide sequence ID" value="NZ_BIXY01000040.1"/>
</dbReference>
<dbReference type="Proteomes" id="UP000322530">
    <property type="component" value="Unassembled WGS sequence"/>
</dbReference>
<feature type="compositionally biased region" description="Polar residues" evidence="7">
    <location>
        <begin position="494"/>
        <end position="503"/>
    </location>
</feature>
<keyword evidence="11" id="KW-1185">Reference proteome</keyword>
<dbReference type="SUPFAM" id="SSF52440">
    <property type="entry name" value="PreATP-grasp domain"/>
    <property type="match status" value="1"/>
</dbReference>
<dbReference type="InterPro" id="IPR011054">
    <property type="entry name" value="Rudment_hybrid_motif"/>
</dbReference>
<feature type="domain" description="Biotin carboxylation" evidence="9">
    <location>
        <begin position="10"/>
        <end position="455"/>
    </location>
</feature>
<dbReference type="InterPro" id="IPR005482">
    <property type="entry name" value="Biotin_COase_C"/>
</dbReference>
<gene>
    <name evidence="10" type="primary">accC</name>
    <name evidence="10" type="ORF">KDI_28650</name>
</gene>
<evidence type="ECO:0000256" key="5">
    <source>
        <dbReference type="ARBA" id="ARBA00023267"/>
    </source>
</evidence>
<dbReference type="InterPro" id="IPR011761">
    <property type="entry name" value="ATP-grasp"/>
</dbReference>
<dbReference type="Gene3D" id="3.30.470.20">
    <property type="entry name" value="ATP-grasp fold, B domain"/>
    <property type="match status" value="1"/>
</dbReference>
<dbReference type="Pfam" id="PF02786">
    <property type="entry name" value="CPSase_L_D2"/>
    <property type="match status" value="1"/>
</dbReference>
<feature type="region of interest" description="Disordered" evidence="7">
    <location>
        <begin position="494"/>
        <end position="520"/>
    </location>
</feature>
<dbReference type="PANTHER" id="PTHR18866:SF33">
    <property type="entry name" value="METHYLCROTONOYL-COA CARBOXYLASE SUBUNIT ALPHA, MITOCHONDRIAL-RELATED"/>
    <property type="match status" value="1"/>
</dbReference>
<evidence type="ECO:0000259" key="9">
    <source>
        <dbReference type="PROSITE" id="PS50979"/>
    </source>
</evidence>
<evidence type="ECO:0000256" key="6">
    <source>
        <dbReference type="PROSITE-ProRule" id="PRU00409"/>
    </source>
</evidence>
<comment type="caution">
    <text evidence="10">The sequence shown here is derived from an EMBL/GenBank/DDBJ whole genome shotgun (WGS) entry which is preliminary data.</text>
</comment>
<dbReference type="GO" id="GO:0005524">
    <property type="term" value="F:ATP binding"/>
    <property type="evidence" value="ECO:0007669"/>
    <property type="project" value="UniProtKB-UniRule"/>
</dbReference>
<dbReference type="PANTHER" id="PTHR18866">
    <property type="entry name" value="CARBOXYLASE:PYRUVATE/ACETYL-COA/PROPIONYL-COA CARBOXYLASE"/>
    <property type="match status" value="1"/>
</dbReference>
<evidence type="ECO:0000313" key="10">
    <source>
        <dbReference type="EMBL" id="GCF09301.1"/>
    </source>
</evidence>
<keyword evidence="4 6" id="KW-0067">ATP-binding</keyword>
<sequence length="520" mass="57075">MERLSVADWPFQKVLIANRGEIALRVIRACRELGLQSVAVYSDVDRDALHVRMADEAYAIGPAAAAQSYLNIPRLLAVAQEAGAQAIHPGYGFLAENAAFVDACRQAGLIFVGPSAAAQRAMGEKTAARRAAQAAGVPIVPGALTDNADDDEIQASAQRLGYPLLLKAAAGGGGKGIRLVREPHELLAALRSARSEAQTAFGDNRVYLEKAIMPARHIEVQFIADAHGHAVHLGERECSIQRRHQKLLEESPSPVVDETLRAQMTTATLNLVHSIEYVNAGTAEFLLGPEGNFYFLEVNARIQVEHPVTEWCTEIDLVQEQLRVAAGLPLSFTQEEVLFRGTAIECRISAEDPANHFLPATGTIQALQEPSGPGVRVDSSLYAGLQIPLYYDPLLSKLIVWGRDRTQAIARLRRAVEEYQIVGVRTTLPFVRWLLEQPRFLAADLSTDFIAEEWDGHGHTATIPPVSEEFTAEQIAALCAGLLFQEQSLHEQARYQSTTQDGTEQSRWRDMSRKEGLRRV</sequence>
<dbReference type="SUPFAM" id="SSF56059">
    <property type="entry name" value="Glutathione synthetase ATP-binding domain-like"/>
    <property type="match status" value="1"/>
</dbReference>
<reference evidence="10 11" key="1">
    <citation type="submission" date="2019-01" db="EMBL/GenBank/DDBJ databases">
        <title>Draft genome sequence of Dictyobacter sp. Uno17.</title>
        <authorList>
            <person name="Wang C.M."/>
            <person name="Zheng Y."/>
            <person name="Sakai Y."/>
            <person name="Abe K."/>
            <person name="Yokota A."/>
            <person name="Yabe S."/>
        </authorList>
    </citation>
    <scope>NUCLEOTIDE SEQUENCE [LARGE SCALE GENOMIC DNA]</scope>
    <source>
        <strain evidence="10 11">Uno17</strain>
    </source>
</reference>
<dbReference type="Pfam" id="PF02785">
    <property type="entry name" value="Biotin_carb_C"/>
    <property type="match status" value="1"/>
</dbReference>
<dbReference type="EMBL" id="BIXY01000040">
    <property type="protein sequence ID" value="GCF09301.1"/>
    <property type="molecule type" value="Genomic_DNA"/>
</dbReference>
<dbReference type="FunFam" id="3.30.1490.20:FF:000003">
    <property type="entry name" value="acetyl-CoA carboxylase isoform X1"/>
    <property type="match status" value="1"/>
</dbReference>
<dbReference type="InterPro" id="IPR005481">
    <property type="entry name" value="BC-like_N"/>
</dbReference>
<dbReference type="AlphaFoldDB" id="A0A5A5TCQ5"/>
<dbReference type="InterPro" id="IPR005479">
    <property type="entry name" value="CPAse_ATP-bd"/>
</dbReference>
<evidence type="ECO:0000256" key="7">
    <source>
        <dbReference type="SAM" id="MobiDB-lite"/>
    </source>
</evidence>
<dbReference type="SUPFAM" id="SSF51246">
    <property type="entry name" value="Rudiment single hybrid motif"/>
    <property type="match status" value="1"/>
</dbReference>
<dbReference type="InterPro" id="IPR016185">
    <property type="entry name" value="PreATP-grasp_dom_sf"/>
</dbReference>
<protein>
    <recommendedName>
        <fullName evidence="1">biotin carboxylase</fullName>
        <ecNumber evidence="1">6.3.4.14</ecNumber>
    </recommendedName>
</protein>
<evidence type="ECO:0000259" key="8">
    <source>
        <dbReference type="PROSITE" id="PS50975"/>
    </source>
</evidence>
<keyword evidence="2" id="KW-0436">Ligase</keyword>
<dbReference type="PROSITE" id="PS50975">
    <property type="entry name" value="ATP_GRASP"/>
    <property type="match status" value="1"/>
</dbReference>
<feature type="domain" description="ATP-grasp" evidence="8">
    <location>
        <begin position="129"/>
        <end position="326"/>
    </location>
</feature>
<dbReference type="FunFam" id="3.30.470.20:FF:000028">
    <property type="entry name" value="Methylcrotonoyl-CoA carboxylase subunit alpha, mitochondrial"/>
    <property type="match status" value="1"/>
</dbReference>
<dbReference type="InterPro" id="IPR011764">
    <property type="entry name" value="Biotin_carboxylation_dom"/>
</dbReference>
<organism evidence="10 11">
    <name type="scientific">Dictyobacter arantiisoli</name>
    <dbReference type="NCBI Taxonomy" id="2014874"/>
    <lineage>
        <taxon>Bacteria</taxon>
        <taxon>Bacillati</taxon>
        <taxon>Chloroflexota</taxon>
        <taxon>Ktedonobacteria</taxon>
        <taxon>Ktedonobacterales</taxon>
        <taxon>Dictyobacteraceae</taxon>
        <taxon>Dictyobacter</taxon>
    </lineage>
</organism>
<evidence type="ECO:0000256" key="3">
    <source>
        <dbReference type="ARBA" id="ARBA00022741"/>
    </source>
</evidence>